<dbReference type="RefSeq" id="WP_097009800.1">
    <property type="nucleotide sequence ID" value="NZ_OBEJ01000005.1"/>
</dbReference>
<keyword evidence="2" id="KW-1185">Reference proteome</keyword>
<sequence length="118" mass="13705">MSTTARRRDTTPIEMSRQEQWVVHHVMLQQVESHREDGESPPWWAMNAIEKLEDRPVYGDTSTTGTDRPFTCYEAWRLRRALSEYAEQPETPEDEVATAVTLSRRLDETFVEPPAALQ</sequence>
<proteinExistence type="predicted"/>
<organism evidence="1 2">
    <name type="scientific">Natronoarchaeum philippinense</name>
    <dbReference type="NCBI Taxonomy" id="558529"/>
    <lineage>
        <taxon>Archaea</taxon>
        <taxon>Methanobacteriati</taxon>
        <taxon>Methanobacteriota</taxon>
        <taxon>Stenosarchaea group</taxon>
        <taxon>Halobacteria</taxon>
        <taxon>Halobacteriales</taxon>
        <taxon>Natronoarchaeaceae</taxon>
    </lineage>
</organism>
<accession>A0A285P5Z7</accession>
<dbReference type="Proteomes" id="UP000219453">
    <property type="component" value="Unassembled WGS sequence"/>
</dbReference>
<evidence type="ECO:0000313" key="2">
    <source>
        <dbReference type="Proteomes" id="UP000219453"/>
    </source>
</evidence>
<dbReference type="AlphaFoldDB" id="A0A285P5Z7"/>
<name>A0A285P5Z7_NATPI</name>
<evidence type="ECO:0000313" key="1">
    <source>
        <dbReference type="EMBL" id="SNZ17155.1"/>
    </source>
</evidence>
<gene>
    <name evidence="1" type="ORF">SAMN06269185_2900</name>
</gene>
<dbReference type="InterPro" id="IPR057175">
    <property type="entry name" value="DUF7853"/>
</dbReference>
<protein>
    <submittedName>
        <fullName evidence="1">Uncharacterized protein</fullName>
    </submittedName>
</protein>
<reference evidence="1 2" key="1">
    <citation type="submission" date="2017-09" db="EMBL/GenBank/DDBJ databases">
        <authorList>
            <person name="Ehlers B."/>
            <person name="Leendertz F.H."/>
        </authorList>
    </citation>
    <scope>NUCLEOTIDE SEQUENCE [LARGE SCALE GENOMIC DNA]</scope>
    <source>
        <strain evidence="1 2">DSM 27208</strain>
    </source>
</reference>
<dbReference type="EMBL" id="OBEJ01000005">
    <property type="protein sequence ID" value="SNZ17155.1"/>
    <property type="molecule type" value="Genomic_DNA"/>
</dbReference>
<dbReference type="OrthoDB" id="205738at2157"/>
<dbReference type="Pfam" id="PF25251">
    <property type="entry name" value="DUF7853"/>
    <property type="match status" value="1"/>
</dbReference>